<dbReference type="STRING" id="478744.SAMN05444359_101214"/>
<dbReference type="EMBL" id="FOFB01000001">
    <property type="protein sequence ID" value="SEP60551.1"/>
    <property type="molecule type" value="Genomic_DNA"/>
</dbReference>
<evidence type="ECO:0000313" key="2">
    <source>
        <dbReference type="Proteomes" id="UP000199021"/>
    </source>
</evidence>
<sequence length="482" mass="54167">MSKKTYHFTCTLLSRLVLSSRAATEGQVDSLDYIPGAKFMGIVAKGYEKLDATACRDLFHSGHVKFSNAYPYANGQYFFPTPLSYFTLKGQKLTDAPIYLDHLLKPEDRKKLSKDGTQIKQVRSGYIDARGKQALKIETDFQLKSAHDAEKRRSKDSQMYGYFSIPRGTVFAFSVEDTTENHGAAIREALVGEHGVGRSRTAEYGRVRIEALEEAIPSFTSDASTTEGTLVYAVSDLCFYDAFGQPKRPEAKDLGFDQEAKIDWARTQVRSEEYQSWNSHRWNRNADRWVIKKGTVFFVKGAKSETIEPLRGVGSHHEEGFGQIWIDPPFLQKNTGDYCREALTKADIKPVETNSPDTAPNTNPHLLALLNRRVGLRDVEGTIYQKVNTFIGQHKGEFSGISASQWGALRNYANHAADEKALEQLIFNKDTGFLHRGQSESSWRKGRDTLQTVVKSVADDHQPLFLQKLAAEMAKEAQKQTA</sequence>
<dbReference type="InParanoid" id="A0A1H8Z884"/>
<dbReference type="AlphaFoldDB" id="A0A1H8Z884"/>
<keyword evidence="2" id="KW-1185">Reference proteome</keyword>
<name>A0A1H8Z884_9BACT</name>
<gene>
    <name evidence="1" type="ORF">SAMN05444359_101214</name>
</gene>
<dbReference type="Proteomes" id="UP000199021">
    <property type="component" value="Unassembled WGS sequence"/>
</dbReference>
<dbReference type="OrthoDB" id="1016065at2"/>
<accession>A0A1H8Z884</accession>
<reference evidence="2" key="1">
    <citation type="submission" date="2016-10" db="EMBL/GenBank/DDBJ databases">
        <authorList>
            <person name="Varghese N."/>
            <person name="Submissions S."/>
        </authorList>
    </citation>
    <scope>NUCLEOTIDE SEQUENCE [LARGE SCALE GENOMIC DNA]</scope>
    <source>
        <strain evidence="2">DSM 24740</strain>
    </source>
</reference>
<protein>
    <submittedName>
        <fullName evidence="1">Uncharacterized protein</fullName>
    </submittedName>
</protein>
<proteinExistence type="predicted"/>
<evidence type="ECO:0000313" key="1">
    <source>
        <dbReference type="EMBL" id="SEP60551.1"/>
    </source>
</evidence>
<dbReference type="RefSeq" id="WP_090164949.1">
    <property type="nucleotide sequence ID" value="NZ_FOFB01000001.1"/>
</dbReference>
<organism evidence="1 2">
    <name type="scientific">Neolewinella agarilytica</name>
    <dbReference type="NCBI Taxonomy" id="478744"/>
    <lineage>
        <taxon>Bacteria</taxon>
        <taxon>Pseudomonadati</taxon>
        <taxon>Bacteroidota</taxon>
        <taxon>Saprospiria</taxon>
        <taxon>Saprospirales</taxon>
        <taxon>Lewinellaceae</taxon>
        <taxon>Neolewinella</taxon>
    </lineage>
</organism>